<evidence type="ECO:0000256" key="1">
    <source>
        <dbReference type="SAM" id="MobiDB-lite"/>
    </source>
</evidence>
<dbReference type="AlphaFoldDB" id="A0AAV8UJ29"/>
<evidence type="ECO:0000313" key="2">
    <source>
        <dbReference type="EMBL" id="KAJ8901352.1"/>
    </source>
</evidence>
<protein>
    <submittedName>
        <fullName evidence="2">Uncharacterized protein</fullName>
    </submittedName>
</protein>
<evidence type="ECO:0000313" key="3">
    <source>
        <dbReference type="Proteomes" id="UP001157974"/>
    </source>
</evidence>
<name>A0AAV8UJ29_9RHOD</name>
<gene>
    <name evidence="2" type="ORF">NDN08_007198</name>
</gene>
<organism evidence="2 3">
    <name type="scientific">Rhodosorus marinus</name>
    <dbReference type="NCBI Taxonomy" id="101924"/>
    <lineage>
        <taxon>Eukaryota</taxon>
        <taxon>Rhodophyta</taxon>
        <taxon>Stylonematophyceae</taxon>
        <taxon>Stylonematales</taxon>
        <taxon>Stylonemataceae</taxon>
        <taxon>Rhodosorus</taxon>
    </lineage>
</organism>
<keyword evidence="3" id="KW-1185">Reference proteome</keyword>
<feature type="region of interest" description="Disordered" evidence="1">
    <location>
        <begin position="1"/>
        <end position="20"/>
    </location>
</feature>
<reference evidence="2 3" key="1">
    <citation type="journal article" date="2023" name="Nat. Commun.">
        <title>Origin of minicircular mitochondrial genomes in red algae.</title>
        <authorList>
            <person name="Lee Y."/>
            <person name="Cho C.H."/>
            <person name="Lee Y.M."/>
            <person name="Park S.I."/>
            <person name="Yang J.H."/>
            <person name="West J.A."/>
            <person name="Bhattacharya D."/>
            <person name="Yoon H.S."/>
        </authorList>
    </citation>
    <scope>NUCLEOTIDE SEQUENCE [LARGE SCALE GENOMIC DNA]</scope>
    <source>
        <strain evidence="2 3">CCMP1338</strain>
        <tissue evidence="2">Whole cell</tissue>
    </source>
</reference>
<accession>A0AAV8UJ29</accession>
<comment type="caution">
    <text evidence="2">The sequence shown here is derived from an EMBL/GenBank/DDBJ whole genome shotgun (WGS) entry which is preliminary data.</text>
</comment>
<dbReference type="Proteomes" id="UP001157974">
    <property type="component" value="Unassembled WGS sequence"/>
</dbReference>
<feature type="compositionally biased region" description="Basic residues" evidence="1">
    <location>
        <begin position="61"/>
        <end position="79"/>
    </location>
</feature>
<sequence length="79" mass="8849">MFESPLPAVFARRSEESGTESPSLFHMLSWTNLTPSVAEPEVDFYYVSSISIKMEGDKKSKGPKKLLKNLTKARKSKAL</sequence>
<proteinExistence type="predicted"/>
<dbReference type="EMBL" id="JAMWBK010000011">
    <property type="protein sequence ID" value="KAJ8901352.1"/>
    <property type="molecule type" value="Genomic_DNA"/>
</dbReference>
<feature type="region of interest" description="Disordered" evidence="1">
    <location>
        <begin position="56"/>
        <end position="79"/>
    </location>
</feature>